<dbReference type="PANTHER" id="PTHR37816:SF2">
    <property type="entry name" value="DNA TOPOLOGY MODULATION PROTEIN FLAR-RELATED PROTEIN"/>
    <property type="match status" value="1"/>
</dbReference>
<organism evidence="2 3">
    <name type="scientific">Cytobacillus spartinae</name>
    <dbReference type="NCBI Taxonomy" id="3299023"/>
    <lineage>
        <taxon>Bacteria</taxon>
        <taxon>Bacillati</taxon>
        <taxon>Bacillota</taxon>
        <taxon>Bacilli</taxon>
        <taxon>Bacillales</taxon>
        <taxon>Bacillaceae</taxon>
        <taxon>Cytobacillus</taxon>
    </lineage>
</organism>
<dbReference type="RefSeq" id="WP_389358088.1">
    <property type="nucleotide sequence ID" value="NZ_JBIACK010000001.1"/>
</dbReference>
<name>A0ABW6K673_9BACI</name>
<reference evidence="2 3" key="1">
    <citation type="submission" date="2024-08" db="EMBL/GenBank/DDBJ databases">
        <title>Two novel Cytobacillus novel species.</title>
        <authorList>
            <person name="Liu G."/>
        </authorList>
    </citation>
    <scope>NUCLEOTIDE SEQUENCE [LARGE SCALE GENOMIC DNA]</scope>
    <source>
        <strain evidence="2 3">FJAT-54145</strain>
    </source>
</reference>
<feature type="domain" description="ATPase AAA-type core" evidence="1">
    <location>
        <begin position="11"/>
        <end position="104"/>
    </location>
</feature>
<gene>
    <name evidence="2" type="ORF">ACFYKX_03495</name>
</gene>
<dbReference type="Gene3D" id="3.40.50.300">
    <property type="entry name" value="P-loop containing nucleotide triphosphate hydrolases"/>
    <property type="match status" value="1"/>
</dbReference>
<proteinExistence type="predicted"/>
<dbReference type="PANTHER" id="PTHR37816">
    <property type="entry name" value="YALI0E33011P"/>
    <property type="match status" value="1"/>
</dbReference>
<dbReference type="InterPro" id="IPR052922">
    <property type="entry name" value="Cytidylate_Kinase-2"/>
</dbReference>
<evidence type="ECO:0000313" key="3">
    <source>
        <dbReference type="Proteomes" id="UP001601059"/>
    </source>
</evidence>
<keyword evidence="3" id="KW-1185">Reference proteome</keyword>
<dbReference type="InterPro" id="IPR003959">
    <property type="entry name" value="ATPase_AAA_core"/>
</dbReference>
<sequence length="173" mass="20624">MIRLKYSKVHIIGSVGSGKTTLAKKLTKEFNIPYYELDNVVWERHKSGDIRRTEEQRKEYLEQIIQSKAWIIEGVHNEEWVSKSFYEADIILFLDPAYSLRTFRIVKRFFLQKIGVEKSHYKSTFQIFLKMFKWNKQFETVGKPNFLTNYHQLNDKIKIIRSDKDIVEVLGGK</sequence>
<dbReference type="SUPFAM" id="SSF52540">
    <property type="entry name" value="P-loop containing nucleoside triphosphate hydrolases"/>
    <property type="match status" value="1"/>
</dbReference>
<evidence type="ECO:0000313" key="2">
    <source>
        <dbReference type="EMBL" id="MFE8699685.1"/>
    </source>
</evidence>
<dbReference type="Pfam" id="PF00004">
    <property type="entry name" value="AAA"/>
    <property type="match status" value="1"/>
</dbReference>
<comment type="caution">
    <text evidence="2">The sequence shown here is derived from an EMBL/GenBank/DDBJ whole genome shotgun (WGS) entry which is preliminary data.</text>
</comment>
<dbReference type="InterPro" id="IPR027417">
    <property type="entry name" value="P-loop_NTPase"/>
</dbReference>
<accession>A0ABW6K673</accession>
<dbReference type="Proteomes" id="UP001601059">
    <property type="component" value="Unassembled WGS sequence"/>
</dbReference>
<evidence type="ECO:0000259" key="1">
    <source>
        <dbReference type="Pfam" id="PF00004"/>
    </source>
</evidence>
<protein>
    <submittedName>
        <fullName evidence="2">AAA family ATPase</fullName>
    </submittedName>
</protein>
<dbReference type="EMBL" id="JBIACK010000001">
    <property type="protein sequence ID" value="MFE8699685.1"/>
    <property type="molecule type" value="Genomic_DNA"/>
</dbReference>